<keyword evidence="3" id="KW-1185">Reference proteome</keyword>
<dbReference type="AlphaFoldDB" id="A0A182XW21"/>
<dbReference type="GO" id="GO:0015986">
    <property type="term" value="P:proton motive force-driven ATP synthesis"/>
    <property type="evidence" value="ECO:0007669"/>
    <property type="project" value="InterPro"/>
</dbReference>
<dbReference type="EnsemblMetazoa" id="ASTEI00407-RA">
    <property type="protein sequence ID" value="ASTEI00407-PA"/>
    <property type="gene ID" value="ASTEI00407"/>
</dbReference>
<dbReference type="PANTHER" id="PTHR10031:SF0">
    <property type="entry name" value="ATPASE PROTEIN 9"/>
    <property type="match status" value="1"/>
</dbReference>
<dbReference type="GO" id="GO:0015078">
    <property type="term" value="F:proton transmembrane transporter activity"/>
    <property type="evidence" value="ECO:0007669"/>
    <property type="project" value="InterPro"/>
</dbReference>
<reference evidence="3" key="1">
    <citation type="journal article" date="2014" name="Genome Biol.">
        <title>Genome analysis of a major urban malaria vector mosquito, Anopheles stephensi.</title>
        <authorList>
            <person name="Jiang X."/>
            <person name="Peery A."/>
            <person name="Hall A.B."/>
            <person name="Sharma A."/>
            <person name="Chen X.G."/>
            <person name="Waterhouse R.M."/>
            <person name="Komissarov A."/>
            <person name="Riehle M.M."/>
            <person name="Shouche Y."/>
            <person name="Sharakhova M.V."/>
            <person name="Lawson D."/>
            <person name="Pakpour N."/>
            <person name="Arensburger P."/>
            <person name="Davidson V.L."/>
            <person name="Eiglmeier K."/>
            <person name="Emrich S."/>
            <person name="George P."/>
            <person name="Kennedy R.C."/>
            <person name="Mane S.P."/>
            <person name="Maslen G."/>
            <person name="Oringanje C."/>
            <person name="Qi Y."/>
            <person name="Settlage R."/>
            <person name="Tojo M."/>
            <person name="Tubio J.M."/>
            <person name="Unger M.F."/>
            <person name="Wang B."/>
            <person name="Vernick K.D."/>
            <person name="Ribeiro J.M."/>
            <person name="James A.A."/>
            <person name="Michel K."/>
            <person name="Riehle M.A."/>
            <person name="Luckhart S."/>
            <person name="Sharakhov I.V."/>
            <person name="Tu Z."/>
        </authorList>
    </citation>
    <scope>NUCLEOTIDE SEQUENCE [LARGE SCALE GENOMIC DNA]</scope>
    <source>
        <strain evidence="3">Indian</strain>
    </source>
</reference>
<evidence type="ECO:0000256" key="1">
    <source>
        <dbReference type="ARBA" id="ARBA00006704"/>
    </source>
</evidence>
<accession>A0A182XW21</accession>
<dbReference type="Proteomes" id="UP000076408">
    <property type="component" value="Unassembled WGS sequence"/>
</dbReference>
<reference evidence="2" key="2">
    <citation type="submission" date="2020-05" db="UniProtKB">
        <authorList>
            <consortium name="EnsemblMetazoa"/>
        </authorList>
    </citation>
    <scope>IDENTIFICATION</scope>
    <source>
        <strain evidence="2">Indian</strain>
    </source>
</reference>
<sequence length="114" mass="12284">MSLQLQPLSQKHPNNGMVVHNKRNTFLWYRSVAMMNSFGLAEVPNTYKRHLMTSCPRRDVDTAAKFVGASLATIGVGGSGLGIGTVFGALILGNGFVFFDDGIPDAVCILELLV</sequence>
<evidence type="ECO:0008006" key="4">
    <source>
        <dbReference type="Google" id="ProtNLM"/>
    </source>
</evidence>
<dbReference type="STRING" id="30069.A0A182XW21"/>
<dbReference type="VEuPathDB" id="VectorBase:ASTE004230"/>
<comment type="similarity">
    <text evidence="1">Belongs to the ATPase C chain family.</text>
</comment>
<dbReference type="InterPro" id="IPR038662">
    <property type="entry name" value="ATP_synth_F0_csu_sf"/>
</dbReference>
<evidence type="ECO:0000313" key="2">
    <source>
        <dbReference type="EnsemblMetazoa" id="ASTEI00407-PA"/>
    </source>
</evidence>
<protein>
    <recommendedName>
        <fullName evidence="4">V-ATPase proteolipid subunit C-like domain-containing protein</fullName>
    </recommendedName>
</protein>
<organism evidence="2 3">
    <name type="scientific">Anopheles stephensi</name>
    <name type="common">Indo-Pakistan malaria mosquito</name>
    <dbReference type="NCBI Taxonomy" id="30069"/>
    <lineage>
        <taxon>Eukaryota</taxon>
        <taxon>Metazoa</taxon>
        <taxon>Ecdysozoa</taxon>
        <taxon>Arthropoda</taxon>
        <taxon>Hexapoda</taxon>
        <taxon>Insecta</taxon>
        <taxon>Pterygota</taxon>
        <taxon>Neoptera</taxon>
        <taxon>Endopterygota</taxon>
        <taxon>Diptera</taxon>
        <taxon>Nematocera</taxon>
        <taxon>Culicoidea</taxon>
        <taxon>Culicidae</taxon>
        <taxon>Anophelinae</taxon>
        <taxon>Anopheles</taxon>
    </lineage>
</organism>
<dbReference type="GO" id="GO:0045259">
    <property type="term" value="C:proton-transporting ATP synthase complex"/>
    <property type="evidence" value="ECO:0007669"/>
    <property type="project" value="InterPro"/>
</dbReference>
<proteinExistence type="inferred from homology"/>
<name>A0A182XW21_ANOST</name>
<dbReference type="PANTHER" id="PTHR10031">
    <property type="entry name" value="ATP SYNTHASE LIPID-BINDING PROTEIN, MITOCHONDRIAL"/>
    <property type="match status" value="1"/>
</dbReference>
<dbReference type="InterPro" id="IPR000454">
    <property type="entry name" value="ATP_synth_F0_csu"/>
</dbReference>
<dbReference type="VEuPathDB" id="VectorBase:ASTEI00407"/>
<evidence type="ECO:0000313" key="3">
    <source>
        <dbReference type="Proteomes" id="UP000076408"/>
    </source>
</evidence>
<dbReference type="Gene3D" id="1.20.20.10">
    <property type="entry name" value="F1F0 ATP synthase subunit C"/>
    <property type="match status" value="1"/>
</dbReference>